<feature type="compositionally biased region" description="Basic and acidic residues" evidence="7">
    <location>
        <begin position="220"/>
        <end position="239"/>
    </location>
</feature>
<feature type="compositionally biased region" description="Polar residues" evidence="7">
    <location>
        <begin position="240"/>
        <end position="250"/>
    </location>
</feature>
<feature type="compositionally biased region" description="Basic and acidic residues" evidence="7">
    <location>
        <begin position="252"/>
        <end position="264"/>
    </location>
</feature>
<evidence type="ECO:0000313" key="9">
    <source>
        <dbReference type="EMBL" id="PVV02008.1"/>
    </source>
</evidence>
<dbReference type="InterPro" id="IPR013170">
    <property type="entry name" value="mRNA_splic_Cwf21_dom"/>
</dbReference>
<evidence type="ECO:0000256" key="2">
    <source>
        <dbReference type="ARBA" id="ARBA00005954"/>
    </source>
</evidence>
<feature type="compositionally biased region" description="Low complexity" evidence="7">
    <location>
        <begin position="205"/>
        <end position="219"/>
    </location>
</feature>
<comment type="caution">
    <text evidence="9">The sequence shown here is derived from an EMBL/GenBank/DDBJ whole genome shotgun (WGS) entry which is preliminary data.</text>
</comment>
<evidence type="ECO:0000256" key="3">
    <source>
        <dbReference type="ARBA" id="ARBA00022664"/>
    </source>
</evidence>
<feature type="region of interest" description="Disordered" evidence="7">
    <location>
        <begin position="29"/>
        <end position="52"/>
    </location>
</feature>
<comment type="similarity">
    <text evidence="2">Belongs to the CWC21 family.</text>
</comment>
<dbReference type="STRING" id="133381.A0A2T9ZBP4"/>
<evidence type="ECO:0000256" key="7">
    <source>
        <dbReference type="SAM" id="MobiDB-lite"/>
    </source>
</evidence>
<protein>
    <recommendedName>
        <fullName evidence="8">CWF21 domain-containing protein</fullName>
    </recommendedName>
</protein>
<accession>A0A2T9ZBP4</accession>
<dbReference type="EMBL" id="MBFS01000658">
    <property type="protein sequence ID" value="PVV02008.1"/>
    <property type="molecule type" value="Genomic_DNA"/>
</dbReference>
<keyword evidence="10" id="KW-1185">Reference proteome</keyword>
<dbReference type="Pfam" id="PF08312">
    <property type="entry name" value="cwf21"/>
    <property type="match status" value="1"/>
</dbReference>
<feature type="region of interest" description="Disordered" evidence="7">
    <location>
        <begin position="184"/>
        <end position="317"/>
    </location>
</feature>
<feature type="compositionally biased region" description="Basic and acidic residues" evidence="7">
    <location>
        <begin position="283"/>
        <end position="294"/>
    </location>
</feature>
<dbReference type="PANTHER" id="PTHR36562">
    <property type="entry name" value="SERINE/ARGININE REPETITIVE MATRIX 2"/>
    <property type="match status" value="1"/>
</dbReference>
<evidence type="ECO:0000256" key="6">
    <source>
        <dbReference type="ARBA" id="ARBA00023242"/>
    </source>
</evidence>
<sequence>MYNGIGLTTPRGTGTSGYVVKNLSTLNKKPHRQQNSQLAKPHDPDVAGSGSLGRRVDLGILEHEKKRQIEVKLLYFQDELEEQGLSQEEIEKQVDDYRANLMQQLDSGSGKLLDEEPTERIRSETHLLLEAKKKETEKFAAALKIDKTYVEGMAFDKELVELKKQQKRFEYEEKALREKQKALEALKERERSRRYKNRTKEDSSSSDSSISSSDSYSSSSHEKTKSKTKDVPKLEKDVRSQQVDKLSGSSKSRHDSATSDKSYETTKTSSRKYDSSSQSSEEDSSRKSSRDYDRHSHKRKYSRESSSTHSKYKYRHK</sequence>
<organism evidence="9 10">
    <name type="scientific">Smittium megazygosporum</name>
    <dbReference type="NCBI Taxonomy" id="133381"/>
    <lineage>
        <taxon>Eukaryota</taxon>
        <taxon>Fungi</taxon>
        <taxon>Fungi incertae sedis</taxon>
        <taxon>Zoopagomycota</taxon>
        <taxon>Kickxellomycotina</taxon>
        <taxon>Harpellomycetes</taxon>
        <taxon>Harpellales</taxon>
        <taxon>Legeriomycetaceae</taxon>
        <taxon>Smittium</taxon>
    </lineage>
</organism>
<keyword evidence="4" id="KW-0747">Spliceosome</keyword>
<keyword evidence="3" id="KW-0507">mRNA processing</keyword>
<keyword evidence="5" id="KW-0508">mRNA splicing</keyword>
<evidence type="ECO:0000259" key="8">
    <source>
        <dbReference type="SMART" id="SM01115"/>
    </source>
</evidence>
<dbReference type="Gene3D" id="6.10.140.420">
    <property type="match status" value="1"/>
</dbReference>
<gene>
    <name evidence="9" type="ORF">BB560_003548</name>
</gene>
<dbReference type="PANTHER" id="PTHR36562:SF5">
    <property type="entry name" value="SERINE_ARGININE REPETITIVE MATRIX 2"/>
    <property type="match status" value="1"/>
</dbReference>
<dbReference type="OrthoDB" id="10267305at2759"/>
<proteinExistence type="inferred from homology"/>
<evidence type="ECO:0000313" key="10">
    <source>
        <dbReference type="Proteomes" id="UP000245609"/>
    </source>
</evidence>
<comment type="subcellular location">
    <subcellularLocation>
        <location evidence="1">Nucleus</location>
    </subcellularLocation>
</comment>
<feature type="compositionally biased region" description="Polar residues" evidence="7">
    <location>
        <begin position="29"/>
        <end position="38"/>
    </location>
</feature>
<evidence type="ECO:0000256" key="5">
    <source>
        <dbReference type="ARBA" id="ARBA00023187"/>
    </source>
</evidence>
<evidence type="ECO:0000256" key="1">
    <source>
        <dbReference type="ARBA" id="ARBA00004123"/>
    </source>
</evidence>
<dbReference type="InterPro" id="IPR051372">
    <property type="entry name" value="CWC21"/>
</dbReference>
<dbReference type="GO" id="GO:0008380">
    <property type="term" value="P:RNA splicing"/>
    <property type="evidence" value="ECO:0007669"/>
    <property type="project" value="UniProtKB-KW"/>
</dbReference>
<keyword evidence="6" id="KW-0539">Nucleus</keyword>
<dbReference type="Proteomes" id="UP000245609">
    <property type="component" value="Unassembled WGS sequence"/>
</dbReference>
<dbReference type="SMART" id="SM01115">
    <property type="entry name" value="cwf21"/>
    <property type="match status" value="1"/>
</dbReference>
<feature type="domain" description="CWF21" evidence="8">
    <location>
        <begin position="61"/>
        <end position="106"/>
    </location>
</feature>
<dbReference type="GO" id="GO:0006397">
    <property type="term" value="P:mRNA processing"/>
    <property type="evidence" value="ECO:0007669"/>
    <property type="project" value="UniProtKB-KW"/>
</dbReference>
<evidence type="ECO:0000256" key="4">
    <source>
        <dbReference type="ARBA" id="ARBA00022728"/>
    </source>
</evidence>
<dbReference type="CDD" id="cd21372">
    <property type="entry name" value="cwf21_CWC21-like"/>
    <property type="match status" value="1"/>
</dbReference>
<name>A0A2T9ZBP4_9FUNG</name>
<dbReference type="GO" id="GO:0005681">
    <property type="term" value="C:spliceosomal complex"/>
    <property type="evidence" value="ECO:0007669"/>
    <property type="project" value="UniProtKB-KW"/>
</dbReference>
<dbReference type="AlphaFoldDB" id="A0A2T9ZBP4"/>
<reference evidence="9 10" key="1">
    <citation type="journal article" date="2018" name="MBio">
        <title>Comparative Genomics Reveals the Core Gene Toolbox for the Fungus-Insect Symbiosis.</title>
        <authorList>
            <person name="Wang Y."/>
            <person name="Stata M."/>
            <person name="Wang W."/>
            <person name="Stajich J.E."/>
            <person name="White M.M."/>
            <person name="Moncalvo J.M."/>
        </authorList>
    </citation>
    <scope>NUCLEOTIDE SEQUENCE [LARGE SCALE GENOMIC DNA]</scope>
    <source>
        <strain evidence="9 10">SC-DP-2</strain>
    </source>
</reference>